<dbReference type="KEGG" id="tprf:A3L09_07410"/>
<dbReference type="RefSeq" id="WP_088858347.1">
    <property type="nucleotide sequence ID" value="NZ_CP014862.1"/>
</dbReference>
<protein>
    <submittedName>
        <fullName evidence="2">Uncharacterized protein</fullName>
    </submittedName>
</protein>
<keyword evidence="1" id="KW-0175">Coiled coil</keyword>
<name>A0A2Z2MEF2_THEPR</name>
<keyword evidence="3" id="KW-1185">Reference proteome</keyword>
<evidence type="ECO:0000313" key="3">
    <source>
        <dbReference type="Proteomes" id="UP000250179"/>
    </source>
</evidence>
<evidence type="ECO:0000313" key="2">
    <source>
        <dbReference type="EMBL" id="ASJ03092.1"/>
    </source>
</evidence>
<accession>A0A2Z2MEF2</accession>
<sequence>MEVVLSPEELEAVRRNKREIEKRFNDLEGLERTLRTLRLEYLREHRDRLREKLEEMRSLYKELVEFEGKAKRDKELLMAFRMELSEENKRLRKELEERR</sequence>
<dbReference type="OrthoDB" id="102393at2157"/>
<organism evidence="2 3">
    <name type="scientific">Thermococcus profundus</name>
    <dbReference type="NCBI Taxonomy" id="49899"/>
    <lineage>
        <taxon>Archaea</taxon>
        <taxon>Methanobacteriati</taxon>
        <taxon>Methanobacteriota</taxon>
        <taxon>Thermococci</taxon>
        <taxon>Thermococcales</taxon>
        <taxon>Thermococcaceae</taxon>
        <taxon>Thermococcus</taxon>
    </lineage>
</organism>
<reference evidence="2 3" key="1">
    <citation type="submission" date="2016-03" db="EMBL/GenBank/DDBJ databases">
        <title>Complete genome sequence of Thermococcus profundus strain DT5432.</title>
        <authorList>
            <person name="Oger P.M."/>
        </authorList>
    </citation>
    <scope>NUCLEOTIDE SEQUENCE [LARGE SCALE GENOMIC DNA]</scope>
    <source>
        <strain evidence="2 3">DT 5432</strain>
    </source>
</reference>
<dbReference type="Proteomes" id="UP000250179">
    <property type="component" value="Chromosome"/>
</dbReference>
<proteinExistence type="predicted"/>
<feature type="coiled-coil region" evidence="1">
    <location>
        <begin position="10"/>
        <end position="97"/>
    </location>
</feature>
<gene>
    <name evidence="2" type="ORF">A3L09_07410</name>
</gene>
<evidence type="ECO:0000256" key="1">
    <source>
        <dbReference type="SAM" id="Coils"/>
    </source>
</evidence>
<dbReference type="EMBL" id="CP014862">
    <property type="protein sequence ID" value="ASJ03092.1"/>
    <property type="molecule type" value="Genomic_DNA"/>
</dbReference>
<dbReference type="AlphaFoldDB" id="A0A2Z2MEF2"/>
<dbReference type="GeneID" id="33320231"/>